<accession>A0ABR2JT38</accession>
<keyword evidence="2" id="KW-1185">Reference proteome</keyword>
<comment type="caution">
    <text evidence="1">The sequence shown here is derived from an EMBL/GenBank/DDBJ whole genome shotgun (WGS) entry which is preliminary data.</text>
</comment>
<evidence type="ECO:0000313" key="1">
    <source>
        <dbReference type="EMBL" id="KAK8881788.1"/>
    </source>
</evidence>
<gene>
    <name evidence="1" type="ORF">M9Y10_044424</name>
</gene>
<organism evidence="1 2">
    <name type="scientific">Tritrichomonas musculus</name>
    <dbReference type="NCBI Taxonomy" id="1915356"/>
    <lineage>
        <taxon>Eukaryota</taxon>
        <taxon>Metamonada</taxon>
        <taxon>Parabasalia</taxon>
        <taxon>Tritrichomonadida</taxon>
        <taxon>Tritrichomonadidae</taxon>
        <taxon>Tritrichomonas</taxon>
    </lineage>
</organism>
<name>A0ABR2JT38_9EUKA</name>
<sequence>MSKPLSNENENDVATLFFTQLKVENEIQNIRQKIKTIRNDSSIPEPIRALELSRLFEVHNKLEIEFMRQQEDYLRKFLVSLKLDELDVKPLSEGTLKCHILKQAGNRRVKGRSKSSGFIDAFSDQSKDYSTDREIVFSSDILVQRKSEINFELRRLSFKESLTPEEKRRRQELVQMLHNISGQ</sequence>
<evidence type="ECO:0000313" key="2">
    <source>
        <dbReference type="Proteomes" id="UP001470230"/>
    </source>
</evidence>
<reference evidence="1 2" key="1">
    <citation type="submission" date="2024-04" db="EMBL/GenBank/DDBJ databases">
        <title>Tritrichomonas musculus Genome.</title>
        <authorList>
            <person name="Alves-Ferreira E."/>
            <person name="Grigg M."/>
            <person name="Lorenzi H."/>
            <person name="Galac M."/>
        </authorList>
    </citation>
    <scope>NUCLEOTIDE SEQUENCE [LARGE SCALE GENOMIC DNA]</scope>
    <source>
        <strain evidence="1 2">EAF2021</strain>
    </source>
</reference>
<dbReference type="EMBL" id="JAPFFF010000009">
    <property type="protein sequence ID" value="KAK8881788.1"/>
    <property type="molecule type" value="Genomic_DNA"/>
</dbReference>
<protein>
    <submittedName>
        <fullName evidence="1">Uncharacterized protein</fullName>
    </submittedName>
</protein>
<dbReference type="Proteomes" id="UP001470230">
    <property type="component" value="Unassembled WGS sequence"/>
</dbReference>
<proteinExistence type="predicted"/>